<dbReference type="EMBL" id="QJJK01000001">
    <property type="protein sequence ID" value="PXW64430.1"/>
    <property type="molecule type" value="Genomic_DNA"/>
</dbReference>
<sequence>MHWPTDFSQFWPFFIDQYVLSRPPKDEADSKHPANISKSDAGYGGYTAR</sequence>
<organism evidence="2 3">
    <name type="scientific">Chelatococcus asaccharovorans</name>
    <dbReference type="NCBI Taxonomy" id="28210"/>
    <lineage>
        <taxon>Bacteria</taxon>
        <taxon>Pseudomonadati</taxon>
        <taxon>Pseudomonadota</taxon>
        <taxon>Alphaproteobacteria</taxon>
        <taxon>Hyphomicrobiales</taxon>
        <taxon>Chelatococcaceae</taxon>
        <taxon>Chelatococcus</taxon>
    </lineage>
</organism>
<accession>A0A2V3UI51</accession>
<protein>
    <submittedName>
        <fullName evidence="2">Uncharacterized protein</fullName>
    </submittedName>
</protein>
<name>A0A2V3UI51_9HYPH</name>
<feature type="region of interest" description="Disordered" evidence="1">
    <location>
        <begin position="24"/>
        <end position="49"/>
    </location>
</feature>
<keyword evidence="3" id="KW-1185">Reference proteome</keyword>
<evidence type="ECO:0000313" key="3">
    <source>
        <dbReference type="Proteomes" id="UP000248021"/>
    </source>
</evidence>
<proteinExistence type="predicted"/>
<dbReference type="Proteomes" id="UP000248021">
    <property type="component" value="Unassembled WGS sequence"/>
</dbReference>
<reference evidence="2 3" key="1">
    <citation type="submission" date="2018-05" db="EMBL/GenBank/DDBJ databases">
        <title>Genomic Encyclopedia of Type Strains, Phase IV (KMG-IV): sequencing the most valuable type-strain genomes for metagenomic binning, comparative biology and taxonomic classification.</title>
        <authorList>
            <person name="Goeker M."/>
        </authorList>
    </citation>
    <scope>NUCLEOTIDE SEQUENCE [LARGE SCALE GENOMIC DNA]</scope>
    <source>
        <strain evidence="2 3">DSM 6462</strain>
    </source>
</reference>
<gene>
    <name evidence="2" type="ORF">C7450_101185</name>
</gene>
<dbReference type="AlphaFoldDB" id="A0A2V3UI51"/>
<evidence type="ECO:0000313" key="2">
    <source>
        <dbReference type="EMBL" id="PXW64430.1"/>
    </source>
</evidence>
<evidence type="ECO:0000256" key="1">
    <source>
        <dbReference type="SAM" id="MobiDB-lite"/>
    </source>
</evidence>
<comment type="caution">
    <text evidence="2">The sequence shown here is derived from an EMBL/GenBank/DDBJ whole genome shotgun (WGS) entry which is preliminary data.</text>
</comment>